<keyword evidence="5" id="KW-0547">Nucleotide-binding</keyword>
<dbReference type="PROSITE" id="PS50893">
    <property type="entry name" value="ABC_TRANSPORTER_2"/>
    <property type="match status" value="1"/>
</dbReference>
<dbReference type="NCBIfam" id="TIGR01727">
    <property type="entry name" value="oligo_HPY"/>
    <property type="match status" value="1"/>
</dbReference>
<dbReference type="InterPro" id="IPR017871">
    <property type="entry name" value="ABC_transporter-like_CS"/>
</dbReference>
<accession>X0ZWA2</accession>
<proteinExistence type="predicted"/>
<name>X0ZWA2_9ZZZZ</name>
<dbReference type="InterPro" id="IPR050388">
    <property type="entry name" value="ABC_Ni/Peptide_Import"/>
</dbReference>
<evidence type="ECO:0000259" key="9">
    <source>
        <dbReference type="PROSITE" id="PS50893"/>
    </source>
</evidence>
<dbReference type="PROSITE" id="PS00211">
    <property type="entry name" value="ABC_TRANSPORTER_1"/>
    <property type="match status" value="1"/>
</dbReference>
<dbReference type="InterPro" id="IPR003439">
    <property type="entry name" value="ABC_transporter-like_ATP-bd"/>
</dbReference>
<comment type="caution">
    <text evidence="10">The sequence shown here is derived from an EMBL/GenBank/DDBJ whole genome shotgun (WGS) entry which is preliminary data.</text>
</comment>
<dbReference type="PANTHER" id="PTHR43297:SF14">
    <property type="entry name" value="ATPASE AAA-TYPE CORE DOMAIN-CONTAINING PROTEIN"/>
    <property type="match status" value="1"/>
</dbReference>
<feature type="domain" description="ABC transporter" evidence="9">
    <location>
        <begin position="15"/>
        <end position="264"/>
    </location>
</feature>
<evidence type="ECO:0000256" key="1">
    <source>
        <dbReference type="ARBA" id="ARBA00004202"/>
    </source>
</evidence>
<dbReference type="InterPro" id="IPR013563">
    <property type="entry name" value="Oligopep_ABC_C"/>
</dbReference>
<evidence type="ECO:0000256" key="3">
    <source>
        <dbReference type="ARBA" id="ARBA00022475"/>
    </source>
</evidence>
<dbReference type="AlphaFoldDB" id="X0ZWA2"/>
<keyword evidence="6" id="KW-0067">ATP-binding</keyword>
<dbReference type="PANTHER" id="PTHR43297">
    <property type="entry name" value="OLIGOPEPTIDE TRANSPORT ATP-BINDING PROTEIN APPD"/>
    <property type="match status" value="1"/>
</dbReference>
<keyword evidence="8" id="KW-0472">Membrane</keyword>
<dbReference type="Pfam" id="PF00005">
    <property type="entry name" value="ABC_tran"/>
    <property type="match status" value="1"/>
</dbReference>
<evidence type="ECO:0000256" key="5">
    <source>
        <dbReference type="ARBA" id="ARBA00022741"/>
    </source>
</evidence>
<dbReference type="SUPFAM" id="SSF52540">
    <property type="entry name" value="P-loop containing nucleoside triphosphate hydrolases"/>
    <property type="match status" value="1"/>
</dbReference>
<keyword evidence="7" id="KW-1278">Translocase</keyword>
<dbReference type="Pfam" id="PF08352">
    <property type="entry name" value="oligo_HPY"/>
    <property type="match status" value="1"/>
</dbReference>
<protein>
    <recommendedName>
        <fullName evidence="9">ABC transporter domain-containing protein</fullName>
    </recommendedName>
</protein>
<evidence type="ECO:0000256" key="8">
    <source>
        <dbReference type="ARBA" id="ARBA00023136"/>
    </source>
</evidence>
<evidence type="ECO:0000313" key="10">
    <source>
        <dbReference type="EMBL" id="GAG73789.1"/>
    </source>
</evidence>
<dbReference type="FunFam" id="3.40.50.300:FF:000016">
    <property type="entry name" value="Oligopeptide ABC transporter ATP-binding component"/>
    <property type="match status" value="1"/>
</dbReference>
<dbReference type="InterPro" id="IPR003593">
    <property type="entry name" value="AAA+_ATPase"/>
</dbReference>
<dbReference type="SMART" id="SM00382">
    <property type="entry name" value="AAA"/>
    <property type="match status" value="1"/>
</dbReference>
<dbReference type="CDD" id="cd03257">
    <property type="entry name" value="ABC_NikE_OppD_transporters"/>
    <property type="match status" value="1"/>
</dbReference>
<keyword evidence="3" id="KW-1003">Cell membrane</keyword>
<dbReference type="GO" id="GO:0005886">
    <property type="term" value="C:plasma membrane"/>
    <property type="evidence" value="ECO:0007669"/>
    <property type="project" value="UniProtKB-SubCell"/>
</dbReference>
<evidence type="ECO:0000256" key="7">
    <source>
        <dbReference type="ARBA" id="ARBA00022967"/>
    </source>
</evidence>
<gene>
    <name evidence="10" type="ORF">S01H4_06217</name>
</gene>
<keyword evidence="4" id="KW-0997">Cell inner membrane</keyword>
<dbReference type="GO" id="GO:0015833">
    <property type="term" value="P:peptide transport"/>
    <property type="evidence" value="ECO:0007669"/>
    <property type="project" value="InterPro"/>
</dbReference>
<organism evidence="10">
    <name type="scientific">marine sediment metagenome</name>
    <dbReference type="NCBI Taxonomy" id="412755"/>
    <lineage>
        <taxon>unclassified sequences</taxon>
        <taxon>metagenomes</taxon>
        <taxon>ecological metagenomes</taxon>
    </lineage>
</organism>
<evidence type="ECO:0000256" key="2">
    <source>
        <dbReference type="ARBA" id="ARBA00022448"/>
    </source>
</evidence>
<keyword evidence="2" id="KW-0813">Transport</keyword>
<reference evidence="10" key="1">
    <citation type="journal article" date="2014" name="Front. Microbiol.">
        <title>High frequency of phylogenetically diverse reductive dehalogenase-homologous genes in deep subseafloor sedimentary metagenomes.</title>
        <authorList>
            <person name="Kawai M."/>
            <person name="Futagami T."/>
            <person name="Toyoda A."/>
            <person name="Takaki Y."/>
            <person name="Nishi S."/>
            <person name="Hori S."/>
            <person name="Arai W."/>
            <person name="Tsubouchi T."/>
            <person name="Morono Y."/>
            <person name="Uchiyama I."/>
            <person name="Ito T."/>
            <person name="Fujiyama A."/>
            <person name="Inagaki F."/>
            <person name="Takami H."/>
        </authorList>
    </citation>
    <scope>NUCLEOTIDE SEQUENCE</scope>
    <source>
        <strain evidence="10">Expedition CK06-06</strain>
    </source>
</reference>
<sequence length="328" mass="37490">MNKMDFMQDETLLLIKNLKTYFYMSQGFVRAVDGVDFVIPKQTAVGLVGESGCGKSATALSIMRLLPSPPSKIIDGEIFYKGNDLLKLSNKELRKIRGREISMVFQDPLTFLNPVFKVGNQIHETIMEHYPDKKTEINKKVLELLERVGIADPLEVMEYYPHQLSGGMRQRIIIAIALSCNPSMLILDEPTTSLDVTIQRQILELIKDLKEEFKMSIMLITHDLGIVAEICDFVYIMYAGRIMEHANIYTIFENAKHPYTRGLLKSVLSIDEHKKELVGIDGNVPDMMNLPLGCKFHPRCIFKKDICIKEEPPLIEVEPGHYLRCWLK</sequence>
<dbReference type="Gene3D" id="3.40.50.300">
    <property type="entry name" value="P-loop containing nucleotide triphosphate hydrolases"/>
    <property type="match status" value="1"/>
</dbReference>
<dbReference type="EMBL" id="BART01001887">
    <property type="protein sequence ID" value="GAG73789.1"/>
    <property type="molecule type" value="Genomic_DNA"/>
</dbReference>
<comment type="subcellular location">
    <subcellularLocation>
        <location evidence="1">Cell membrane</location>
        <topology evidence="1">Peripheral membrane protein</topology>
    </subcellularLocation>
</comment>
<dbReference type="GO" id="GO:0005524">
    <property type="term" value="F:ATP binding"/>
    <property type="evidence" value="ECO:0007669"/>
    <property type="project" value="UniProtKB-KW"/>
</dbReference>
<dbReference type="InterPro" id="IPR027417">
    <property type="entry name" value="P-loop_NTPase"/>
</dbReference>
<dbReference type="GO" id="GO:0016887">
    <property type="term" value="F:ATP hydrolysis activity"/>
    <property type="evidence" value="ECO:0007669"/>
    <property type="project" value="InterPro"/>
</dbReference>
<evidence type="ECO:0000256" key="4">
    <source>
        <dbReference type="ARBA" id="ARBA00022519"/>
    </source>
</evidence>
<evidence type="ECO:0000256" key="6">
    <source>
        <dbReference type="ARBA" id="ARBA00022840"/>
    </source>
</evidence>